<accession>A0ABS7DBZ2</accession>
<evidence type="ECO:0000313" key="2">
    <source>
        <dbReference type="Proteomes" id="UP000812277"/>
    </source>
</evidence>
<keyword evidence="2" id="KW-1185">Reference proteome</keyword>
<organism evidence="1 2">
    <name type="scientific">Paenibacillus oenotherae</name>
    <dbReference type="NCBI Taxonomy" id="1435645"/>
    <lineage>
        <taxon>Bacteria</taxon>
        <taxon>Bacillati</taxon>
        <taxon>Bacillota</taxon>
        <taxon>Bacilli</taxon>
        <taxon>Bacillales</taxon>
        <taxon>Paenibacillaceae</taxon>
        <taxon>Paenibacillus</taxon>
    </lineage>
</organism>
<dbReference type="EMBL" id="JAHZIJ010000024">
    <property type="protein sequence ID" value="MBW7477416.1"/>
    <property type="molecule type" value="Genomic_DNA"/>
</dbReference>
<proteinExistence type="predicted"/>
<name>A0ABS7DBZ2_9BACL</name>
<gene>
    <name evidence="1" type="ORF">K0T92_22100</name>
</gene>
<comment type="caution">
    <text evidence="1">The sequence shown here is derived from an EMBL/GenBank/DDBJ whole genome shotgun (WGS) entry which is preliminary data.</text>
</comment>
<sequence length="156" mass="18286">MAKIFEDYFSELQADMVSICMDYVNNKADMIFIYASNEYGLISSDVFYKINNCIVEKHKVNNAIQNAVSHSYHLYNVSRDRQNAVLNICNENIRAIKELCKKYNREMPAEMKLIYDVSKNKLIATYCYESKYTHDPVKTADHIFDEWFEEMGGKLC</sequence>
<dbReference type="RefSeq" id="WP_219874662.1">
    <property type="nucleotide sequence ID" value="NZ_JAHZIJ010000024.1"/>
</dbReference>
<protein>
    <submittedName>
        <fullName evidence="1">DUF600 domain-containing protein</fullName>
    </submittedName>
</protein>
<reference evidence="1 2" key="1">
    <citation type="submission" date="2021-07" db="EMBL/GenBank/DDBJ databases">
        <title>Paenibacillus radiodurans sp. nov., isolated from the southeastern edge of Tengger Desert.</title>
        <authorList>
            <person name="Zhang G."/>
        </authorList>
    </citation>
    <scope>NUCLEOTIDE SEQUENCE [LARGE SCALE GENOMIC DNA]</scope>
    <source>
        <strain evidence="1 2">DT7-4</strain>
    </source>
</reference>
<dbReference type="Proteomes" id="UP000812277">
    <property type="component" value="Unassembled WGS sequence"/>
</dbReference>
<evidence type="ECO:0000313" key="1">
    <source>
        <dbReference type="EMBL" id="MBW7477416.1"/>
    </source>
</evidence>